<keyword evidence="3" id="KW-0326">Glycosidase</keyword>
<keyword evidence="9" id="KW-1185">Reference proteome</keyword>
<dbReference type="InterPro" id="IPR022409">
    <property type="entry name" value="PKD/Chitinase_dom"/>
</dbReference>
<dbReference type="SUPFAM" id="SSF49299">
    <property type="entry name" value="PKD domain"/>
    <property type="match status" value="2"/>
</dbReference>
<dbReference type="PANTHER" id="PTHR36842">
    <property type="entry name" value="PROTEIN TOLB HOMOLOG"/>
    <property type="match status" value="1"/>
</dbReference>
<keyword evidence="4" id="KW-0624">Polysaccharide degradation</keyword>
<dbReference type="PROSITE" id="PS50093">
    <property type="entry name" value="PKD"/>
    <property type="match status" value="2"/>
</dbReference>
<evidence type="ECO:0008006" key="10">
    <source>
        <dbReference type="Google" id="ProtNLM"/>
    </source>
</evidence>
<dbReference type="SUPFAM" id="SSF49265">
    <property type="entry name" value="Fibronectin type III"/>
    <property type="match status" value="1"/>
</dbReference>
<feature type="domain" description="PKD" evidence="6">
    <location>
        <begin position="796"/>
        <end position="884"/>
    </location>
</feature>
<evidence type="ECO:0000313" key="9">
    <source>
        <dbReference type="Proteomes" id="UP000008366"/>
    </source>
</evidence>
<evidence type="ECO:0000259" key="7">
    <source>
        <dbReference type="PROSITE" id="PS50853"/>
    </source>
</evidence>
<dbReference type="Pfam" id="PF13385">
    <property type="entry name" value="Laminin_G_3"/>
    <property type="match status" value="1"/>
</dbReference>
<dbReference type="Pfam" id="PF12768">
    <property type="entry name" value="Rax2"/>
    <property type="match status" value="1"/>
</dbReference>
<dbReference type="InterPro" id="IPR013320">
    <property type="entry name" value="ConA-like_dom_sf"/>
</dbReference>
<dbReference type="SMART" id="SM00560">
    <property type="entry name" value="LamGL"/>
    <property type="match status" value="1"/>
</dbReference>
<evidence type="ECO:0000256" key="4">
    <source>
        <dbReference type="ARBA" id="ARBA00023326"/>
    </source>
</evidence>
<dbReference type="InterPro" id="IPR000601">
    <property type="entry name" value="PKD_dom"/>
</dbReference>
<dbReference type="InterPro" id="IPR011047">
    <property type="entry name" value="Quinoprotein_ADH-like_sf"/>
</dbReference>
<dbReference type="SMART" id="SM00089">
    <property type="entry name" value="PKD"/>
    <property type="match status" value="2"/>
</dbReference>
<dbReference type="InterPro" id="IPR006558">
    <property type="entry name" value="LamG-like"/>
</dbReference>
<dbReference type="PANTHER" id="PTHR36842:SF1">
    <property type="entry name" value="PROTEIN TOLB"/>
    <property type="match status" value="1"/>
</dbReference>
<reference evidence="8 9" key="1">
    <citation type="submission" date="2012-08" db="EMBL/GenBank/DDBJ databases">
        <title>Whole genome shotgun sequence of Kineosphaera limosa NBRC 100340.</title>
        <authorList>
            <person name="Yoshida I."/>
            <person name="Isaki S."/>
            <person name="Hosoyama A."/>
            <person name="Tsuchikane K."/>
            <person name="Katsumata H."/>
            <person name="Ando Y."/>
            <person name="Ohji S."/>
            <person name="Hamada M."/>
            <person name="Tamura T."/>
            <person name="Yamazoe A."/>
            <person name="Yamazaki S."/>
            <person name="Fujita N."/>
        </authorList>
    </citation>
    <scope>NUCLEOTIDE SEQUENCE [LARGE SCALE GENOMIC DNA]</scope>
    <source>
        <strain evidence="8 9">NBRC 100340</strain>
    </source>
</reference>
<dbReference type="SUPFAM" id="SSF49899">
    <property type="entry name" value="Concanavalin A-like lectins/glucanases"/>
    <property type="match status" value="1"/>
</dbReference>
<evidence type="ECO:0000259" key="6">
    <source>
        <dbReference type="PROSITE" id="PS50093"/>
    </source>
</evidence>
<organism evidence="8 9">
    <name type="scientific">Kineosphaera limosa NBRC 100340</name>
    <dbReference type="NCBI Taxonomy" id="1184609"/>
    <lineage>
        <taxon>Bacteria</taxon>
        <taxon>Bacillati</taxon>
        <taxon>Actinomycetota</taxon>
        <taxon>Actinomycetes</taxon>
        <taxon>Micrococcales</taxon>
        <taxon>Dermatophilaceae</taxon>
        <taxon>Kineosphaera</taxon>
    </lineage>
</organism>
<dbReference type="AlphaFoldDB" id="K6W4F6"/>
<dbReference type="GO" id="GO:0000272">
    <property type="term" value="P:polysaccharide catabolic process"/>
    <property type="evidence" value="ECO:0007669"/>
    <property type="project" value="UniProtKB-KW"/>
</dbReference>
<keyword evidence="1 5" id="KW-0732">Signal</keyword>
<dbReference type="CDD" id="cd00146">
    <property type="entry name" value="PKD"/>
    <property type="match status" value="2"/>
</dbReference>
<dbReference type="InterPro" id="IPR003961">
    <property type="entry name" value="FN3_dom"/>
</dbReference>
<dbReference type="PROSITE" id="PS50853">
    <property type="entry name" value="FN3"/>
    <property type="match status" value="1"/>
</dbReference>
<feature type="domain" description="PKD" evidence="6">
    <location>
        <begin position="882"/>
        <end position="970"/>
    </location>
</feature>
<protein>
    <recommendedName>
        <fullName evidence="10">PKD domain-containing protein</fullName>
    </recommendedName>
</protein>
<evidence type="ECO:0000256" key="2">
    <source>
        <dbReference type="ARBA" id="ARBA00023157"/>
    </source>
</evidence>
<dbReference type="eggNOG" id="COG3291">
    <property type="taxonomic scope" value="Bacteria"/>
</dbReference>
<evidence type="ECO:0000256" key="5">
    <source>
        <dbReference type="SAM" id="SignalP"/>
    </source>
</evidence>
<name>K6W4F6_9MICO</name>
<dbReference type="SUPFAM" id="SSF50998">
    <property type="entry name" value="Quinoprotein alcohol dehydrogenase-like"/>
    <property type="match status" value="1"/>
</dbReference>
<dbReference type="Proteomes" id="UP000008366">
    <property type="component" value="Unassembled WGS sequence"/>
</dbReference>
<dbReference type="InterPro" id="IPR036116">
    <property type="entry name" value="FN3_sf"/>
</dbReference>
<feature type="chain" id="PRO_5003899344" description="PKD domain-containing protein" evidence="5">
    <location>
        <begin position="42"/>
        <end position="1178"/>
    </location>
</feature>
<evidence type="ECO:0000313" key="8">
    <source>
        <dbReference type="EMBL" id="GAB94040.1"/>
    </source>
</evidence>
<comment type="caution">
    <text evidence="8">The sequence shown here is derived from an EMBL/GenBank/DDBJ whole genome shotgun (WGS) entry which is preliminary data.</text>
</comment>
<keyword evidence="4" id="KW-0119">Carbohydrate metabolism</keyword>
<proteinExistence type="predicted"/>
<dbReference type="STRING" id="1184609.KILIM_001_00420"/>
<dbReference type="Gene3D" id="2.60.40.10">
    <property type="entry name" value="Immunoglobulins"/>
    <property type="match status" value="3"/>
</dbReference>
<dbReference type="InterPro" id="IPR013783">
    <property type="entry name" value="Ig-like_fold"/>
</dbReference>
<keyword evidence="3" id="KW-0378">Hydrolase</keyword>
<dbReference type="InterPro" id="IPR024982">
    <property type="entry name" value="Rax2-like_C"/>
</dbReference>
<dbReference type="GO" id="GO:0016798">
    <property type="term" value="F:hydrolase activity, acting on glycosyl bonds"/>
    <property type="evidence" value="ECO:0007669"/>
    <property type="project" value="UniProtKB-KW"/>
</dbReference>
<feature type="domain" description="Fibronectin type-III" evidence="7">
    <location>
        <begin position="465"/>
        <end position="564"/>
    </location>
</feature>
<dbReference type="Gene3D" id="2.60.120.200">
    <property type="match status" value="1"/>
</dbReference>
<gene>
    <name evidence="8" type="ORF">KILIM_001_00420</name>
</gene>
<dbReference type="EMBL" id="BAHD01000001">
    <property type="protein sequence ID" value="GAB94040.1"/>
    <property type="molecule type" value="Genomic_DNA"/>
</dbReference>
<sequence length="1178" mass="120574">MGGIMNGFTGAKHLRQALAVALGVALAVPSAGAVLASSAQAAPVAAAVAAQAAATPTTVTADALPTWQVNGVVWKQAVAGTTVYAVGSFTKTRPPGVAEGGAGEVDANNIVAFDITTGERVASFAPQLNGQALAVEVSPDKSTVYIGGDFTMVDGQARNHVAAFNAATGQLTSWSPSIDGQVRSLVTIGAQVYAGGNFRSASGQPRSRLAAFAADTGALRPWAPVVNDGFVWTMTATPDASALVVGGSFTQLGGTPQYGMGKIDASTGQVQPWAATSRIRTAGSNGAITSLRADGSQIYGAGYAFGNGAEFEGTFAADPATGAITWVNDCLGDTYDVYPFAGALYAVNHAHDCSVVGGVPDTEPRNRWQSAQASSLTATGMNTVKDQYGWDFTGLPNAGILAWTPSMAFGTVTSARQAAWTIVGSGDYLAFGGEFPRVNGVAQQGLTRYALPASAPRKSGPIYVPGSDPVATSTESGNVRVSFAALWDRDDARLTYDLFRDNTRVTTLADIESTYWNQPNLGFSDTGLTPGATHRYQVRATDSAGNMQWSARSAPVTVSGTPAPPMSPYERAVRVAGAAHLWRFAEASGSSVAQDAIGYADANASSVSFGVGGAITPASPAANFGAGSRLTTRGGEHSGDAVSVEAWVRTANNYNRGGRIVGFGDSPRGTSLIRDRVLYVDNNGRVNFSVMTDQRFTARSSARVNNGQWNHVVGTYADGQLTVYVNGAVSAQVQNVPAPRQYLGYWRLGADSINDFANRPSNQSIVGSVDEVAVYPTALPLARVQAHRQAGLGAAQNELPVAAFTSTVTGLGVSVDASGSSDPDGTIASYAWTFGDGATGTGANATHTYAAAGSYDVTLTVTDDKGATATKTTNVTVAAPPEPVDPVAAFTSTVTGLAVALDASGSSDPDGTITSYVWTFGDGATATGANATHTYAAAGSYDVTLTVTDNSGATATKTESVTVAAPSVFATDAFERTGNGNWGTADLGGAWSHTGPATRWSLSGSAGVATLGAGNGHYARLPIEQADSDATVTVSTDQAPSGGGQYFSVLGRYRPGAGDYRFVLRMTSAGAVTAALTKSVAGAESTVQSAVTTPITYAAGDTLVARFEITGSAPTTLRGKVWKKGEAEPADWTVTATDATADLATPGAFAVYPYISGSATNVPVAYAIDDVRVTPVSP</sequence>
<dbReference type="InterPro" id="IPR035986">
    <property type="entry name" value="PKD_dom_sf"/>
</dbReference>
<keyword evidence="2" id="KW-1015">Disulfide bond</keyword>
<evidence type="ECO:0000256" key="1">
    <source>
        <dbReference type="ARBA" id="ARBA00022729"/>
    </source>
</evidence>
<dbReference type="Pfam" id="PF18911">
    <property type="entry name" value="PKD_4"/>
    <property type="match status" value="2"/>
</dbReference>
<feature type="signal peptide" evidence="5">
    <location>
        <begin position="1"/>
        <end position="41"/>
    </location>
</feature>
<accession>K6W4F6</accession>
<evidence type="ECO:0000256" key="3">
    <source>
        <dbReference type="ARBA" id="ARBA00023295"/>
    </source>
</evidence>